<sequence length="1258" mass="136937">MWRADNYDAPTPVGYSLDTTPWWSGDLAHQLSVGDSEATPVNQAAKAWETWRAEIAELGGQSPLIHFQDVSENRIDISGGHPGGLARFLARSPTLLGNLVRDDVARRPAHKAALRLVDHALELHHTRGLDTIALGIGLVEWKHEGVDYAGPLLMRPVRLRRRGNDVEITLKRARVRLNPGLQRAFAEQLQITLDAEAFVALTDDGGAFKPNAALDRLRNLTAHRGDVAVSARLVISSFGEVSQALLDDAKDLNHPILDALGGNAHARDTVRASRVPVELTNPDDRGADADRFVVESDPEQDAIVATILGGNSLVVRVTPGAGGTQTLVNALGALVSANKRALVVSPRPASLQEISARLAEAGLGGLAASVDAPGTGMITAISRNEKTKKPHLNDVDAALERLRKVILLYREALTKKDQQLGVSALECFTRLGNLSLLPKPPETTARLDETALVSLASGLGQAAELLARAAELGEFTYGPGDTPWYGVSFANLEDAQKSQERARRLHSDGLPRLAELMQAVIAQTPLPQAKTVGQMGIFVHLLVDMRDSIDRFQPRVFDRPVTELIKATGPKEMSRGVPALQRRRLIALAKEYVRPGVRVGDLHGSLIKIQQQREVWNRFVDTGHPPTLPGGLGEAHAAYQQVEADLAELDRVLGTKEPGSRLADMTIQDLYEFLGKLVEESEILHGLERRQEVADHLANWHLQPLVDDLATRHVAGERVAAELELAWWRGALETILQKEEALLGSDIAVLERLEADFRLVDEAHTAGNAQRLAWQLAERWSLGLMDWPDEASALKKILKNQTATVPRLISLAPHLATALSPVWLASPYNVHQLPDTLRFDAVFVVDAGSLRTSEALGALRRARAVVAMGDPVTQAPTPFEVGLRSDRTVPERDLDVWHEESLMADLTGLVPSLALTRSYRPSGDDVAALVNRSFYSGQQDSVPWAGSFLGHPSVVLDVVDDGHGLPDATTGTVESVDNEVALATQHVIDHARSRPNESLMVITASALHATRVHEAVVTAFAALPDLHTFFAQDSTEPFTVLTLEQARAVTRDRVIFSLGYGRTPHGRVLSDLGPLSLPGGERLLAVAFTRARRHIRVISCVGVEELRDERLPPTTKALGDVLHRVLSPPLGFDDRQEHDPLLVDLARRLEALGMHVELNYKGKIPLAARHGGYCIAVDTDVSLMGMSVREGLRLRPSALARSGWHYVRAHAVELFSAPDQVARRIGTLVGLVETEPVATPQRDLGGYDRGAFRGDDGE</sequence>
<dbReference type="SUPFAM" id="SSF52540">
    <property type="entry name" value="P-loop containing nucleoside triphosphate hydrolases"/>
    <property type="match status" value="1"/>
</dbReference>
<proteinExistence type="predicted"/>
<gene>
    <name evidence="1" type="ORF">UFOPK1684_00628</name>
</gene>
<dbReference type="InterPro" id="IPR027417">
    <property type="entry name" value="P-loop_NTPase"/>
</dbReference>
<dbReference type="Pfam" id="PF13195">
    <property type="entry name" value="DUF4011"/>
    <property type="match status" value="1"/>
</dbReference>
<evidence type="ECO:0000313" key="1">
    <source>
        <dbReference type="EMBL" id="CAB4569576.1"/>
    </source>
</evidence>
<dbReference type="Gene3D" id="3.40.50.300">
    <property type="entry name" value="P-loop containing nucleotide triphosphate hydrolases"/>
    <property type="match status" value="2"/>
</dbReference>
<dbReference type="AlphaFoldDB" id="A0A6J6E1F2"/>
<name>A0A6J6E1F2_9ZZZZ</name>
<protein>
    <submittedName>
        <fullName evidence="1">Unannotated protein</fullName>
    </submittedName>
</protein>
<dbReference type="InterPro" id="IPR025103">
    <property type="entry name" value="DUF4011"/>
</dbReference>
<accession>A0A6J6E1F2</accession>
<organism evidence="1">
    <name type="scientific">freshwater metagenome</name>
    <dbReference type="NCBI Taxonomy" id="449393"/>
    <lineage>
        <taxon>unclassified sequences</taxon>
        <taxon>metagenomes</taxon>
        <taxon>ecological metagenomes</taxon>
    </lineage>
</organism>
<reference evidence="1" key="1">
    <citation type="submission" date="2020-05" db="EMBL/GenBank/DDBJ databases">
        <authorList>
            <person name="Chiriac C."/>
            <person name="Salcher M."/>
            <person name="Ghai R."/>
            <person name="Kavagutti S V."/>
        </authorList>
    </citation>
    <scope>NUCLEOTIDE SEQUENCE</scope>
</reference>
<dbReference type="EMBL" id="CAEZTM010000021">
    <property type="protein sequence ID" value="CAB4569576.1"/>
    <property type="molecule type" value="Genomic_DNA"/>
</dbReference>